<name>A0A1H1A8W0_9ACTN</name>
<feature type="transmembrane region" description="Helical" evidence="1">
    <location>
        <begin position="37"/>
        <end position="58"/>
    </location>
</feature>
<proteinExistence type="predicted"/>
<keyword evidence="1" id="KW-1133">Transmembrane helix</keyword>
<feature type="transmembrane region" description="Helical" evidence="1">
    <location>
        <begin position="132"/>
        <end position="158"/>
    </location>
</feature>
<gene>
    <name evidence="2" type="ORF">SAMN04489765_0109</name>
</gene>
<dbReference type="STRING" id="47312.SAMN04489765_0109"/>
<sequence>MNTLTLAAPPSYGINWTEHLARLTRVVLVHAPSIATALSWFAAIAVVAGVAAFMYALLRDRRPGSPLAAGDLRMILEAIGVAAVMTAMLLSSVRVGAQAACAWAACTVDAGRIAIDGDAAPTPSPWLAAATLVWMTATMIAVLCAVTLPVGAVLLIALRERRLDALLVKLQRYGLPETVALRTRADTLGGHVDPTLQRVRRAAAIDGQWPGDALRRCAVCCMWIAGVSVGAVAWALPLADSSTDLRSDLLLSLVVVLGAAAAVIFIARTSGSREQRAAGSTRVGAGISVPLASGSIEAGSSTADRHTTMRGNGK</sequence>
<protein>
    <submittedName>
        <fullName evidence="2">Uncharacterized protein</fullName>
    </submittedName>
</protein>
<feature type="transmembrane region" description="Helical" evidence="1">
    <location>
        <begin position="249"/>
        <end position="267"/>
    </location>
</feature>
<reference evidence="3" key="1">
    <citation type="submission" date="2016-10" db="EMBL/GenBank/DDBJ databases">
        <authorList>
            <person name="Varghese N."/>
            <person name="Submissions S."/>
        </authorList>
    </citation>
    <scope>NUCLEOTIDE SEQUENCE [LARGE SCALE GENOMIC DNA]</scope>
    <source>
        <strain evidence="3">DSM 44142</strain>
    </source>
</reference>
<evidence type="ECO:0000256" key="1">
    <source>
        <dbReference type="SAM" id="Phobius"/>
    </source>
</evidence>
<accession>A0A1H1A8W0</accession>
<feature type="transmembrane region" description="Helical" evidence="1">
    <location>
        <begin position="217"/>
        <end position="237"/>
    </location>
</feature>
<organism evidence="2 3">
    <name type="scientific">Tsukamurella pulmonis</name>
    <dbReference type="NCBI Taxonomy" id="47312"/>
    <lineage>
        <taxon>Bacteria</taxon>
        <taxon>Bacillati</taxon>
        <taxon>Actinomycetota</taxon>
        <taxon>Actinomycetes</taxon>
        <taxon>Mycobacteriales</taxon>
        <taxon>Tsukamurellaceae</taxon>
        <taxon>Tsukamurella</taxon>
    </lineage>
</organism>
<feature type="transmembrane region" description="Helical" evidence="1">
    <location>
        <begin position="70"/>
        <end position="90"/>
    </location>
</feature>
<dbReference type="AlphaFoldDB" id="A0A1H1A8W0"/>
<evidence type="ECO:0000313" key="3">
    <source>
        <dbReference type="Proteomes" id="UP000183053"/>
    </source>
</evidence>
<keyword evidence="3" id="KW-1185">Reference proteome</keyword>
<dbReference type="EMBL" id="FNLF01000002">
    <property type="protein sequence ID" value="SDQ36097.1"/>
    <property type="molecule type" value="Genomic_DNA"/>
</dbReference>
<dbReference type="Proteomes" id="UP000183053">
    <property type="component" value="Unassembled WGS sequence"/>
</dbReference>
<keyword evidence="1" id="KW-0812">Transmembrane</keyword>
<keyword evidence="1" id="KW-0472">Membrane</keyword>
<evidence type="ECO:0000313" key="2">
    <source>
        <dbReference type="EMBL" id="SDQ36097.1"/>
    </source>
</evidence>
<dbReference type="RefSeq" id="WP_139184113.1">
    <property type="nucleotide sequence ID" value="NZ_FNLF01000002.1"/>
</dbReference>